<accession>A0A0H3DRC8</accession>
<keyword evidence="13" id="KW-1278">Translocase</keyword>
<reference evidence="19" key="1">
    <citation type="submission" date="2010-08" db="EMBL/GenBank/DDBJ databases">
        <title>Genome comparisons of Edwardsiella bacteria analysed using deep sequencing technology.</title>
        <authorList>
            <person name="van Soest J.J."/>
            <person name="Henkel C.V."/>
            <person name="Jansen H.J."/>
            <person name="van den Hondel C.A.M.J.J."/>
            <person name="Bloemberg G.V."/>
            <person name="Meijer A.H."/>
            <person name="Spaink H.P."/>
        </authorList>
    </citation>
    <scope>NUCLEOTIDE SEQUENCE [LARGE SCALE GENOMIC DNA]</scope>
    <source>
        <strain evidence="19">FL6-60</strain>
    </source>
</reference>
<dbReference type="KEGG" id="etd:ETAF_1798"/>
<evidence type="ECO:0000256" key="15">
    <source>
        <dbReference type="ARBA" id="ARBA00025166"/>
    </source>
</evidence>
<keyword evidence="8" id="KW-1003">Cell membrane</keyword>
<keyword evidence="19" id="KW-1185">Reference proteome</keyword>
<keyword evidence="12 16" id="KW-0315">Glutamine amidotransferase</keyword>
<evidence type="ECO:0000256" key="14">
    <source>
        <dbReference type="ARBA" id="ARBA00023136"/>
    </source>
</evidence>
<dbReference type="CDD" id="cd03225">
    <property type="entry name" value="ABC_cobalt_CbiO_domain1"/>
    <property type="match status" value="1"/>
</dbReference>
<evidence type="ECO:0000256" key="9">
    <source>
        <dbReference type="ARBA" id="ARBA00022573"/>
    </source>
</evidence>
<dbReference type="InterPro" id="IPR027417">
    <property type="entry name" value="P-loop_NTPase"/>
</dbReference>
<dbReference type="Pfam" id="PF00005">
    <property type="entry name" value="ABC_tran"/>
    <property type="match status" value="1"/>
</dbReference>
<evidence type="ECO:0000256" key="5">
    <source>
        <dbReference type="ARBA" id="ARBA00019833"/>
    </source>
</evidence>
<gene>
    <name evidence="18" type="primary">cbiO</name>
    <name evidence="16" type="synonym">cobQ</name>
    <name evidence="18" type="ordered locus">ETAF_1798</name>
</gene>
<dbReference type="GO" id="GO:0005524">
    <property type="term" value="F:ATP binding"/>
    <property type="evidence" value="ECO:0007669"/>
    <property type="project" value="UniProtKB-KW"/>
</dbReference>
<organism evidence="18 19">
    <name type="scientific">Edwardsiella tarda (strain FL6-60)</name>
    <dbReference type="NCBI Taxonomy" id="718251"/>
    <lineage>
        <taxon>Bacteria</taxon>
        <taxon>Pseudomonadati</taxon>
        <taxon>Pseudomonadota</taxon>
        <taxon>Gammaproteobacteria</taxon>
        <taxon>Enterobacterales</taxon>
        <taxon>Hafniaceae</taxon>
        <taxon>Edwardsiella</taxon>
    </lineage>
</organism>
<dbReference type="InterPro" id="IPR005876">
    <property type="entry name" value="Co_trans_ATP-bd"/>
</dbReference>
<evidence type="ECO:0000256" key="6">
    <source>
        <dbReference type="ARBA" id="ARBA00022426"/>
    </source>
</evidence>
<evidence type="ECO:0000256" key="3">
    <source>
        <dbReference type="ARBA" id="ARBA00005417"/>
    </source>
</evidence>
<keyword evidence="7" id="KW-0813">Transport</keyword>
<keyword evidence="9 16" id="KW-0169">Cobalamin biosynthesis</keyword>
<dbReference type="HAMAP" id="MF_00028">
    <property type="entry name" value="CobQ"/>
    <property type="match status" value="1"/>
</dbReference>
<dbReference type="Proteomes" id="UP000002230">
    <property type="component" value="Chromosome"/>
</dbReference>
<evidence type="ECO:0000256" key="13">
    <source>
        <dbReference type="ARBA" id="ARBA00022967"/>
    </source>
</evidence>
<dbReference type="InterPro" id="IPR033949">
    <property type="entry name" value="CobQ_GATase1"/>
</dbReference>
<dbReference type="GO" id="GO:0016887">
    <property type="term" value="F:ATP hydrolysis activity"/>
    <property type="evidence" value="ECO:0007669"/>
    <property type="project" value="InterPro"/>
</dbReference>
<dbReference type="InterPro" id="IPR003593">
    <property type="entry name" value="AAA+_ATPase"/>
</dbReference>
<dbReference type="SMART" id="SM00382">
    <property type="entry name" value="AAA"/>
    <property type="match status" value="1"/>
</dbReference>
<comment type="similarity">
    <text evidence="4 16">Belongs to the CobB/CobQ family. CobQ subfamily.</text>
</comment>
<dbReference type="InterPro" id="IPR029062">
    <property type="entry name" value="Class_I_gatase-like"/>
</dbReference>
<dbReference type="Pfam" id="PF07685">
    <property type="entry name" value="GATase_3"/>
    <property type="match status" value="1"/>
</dbReference>
<evidence type="ECO:0000313" key="19">
    <source>
        <dbReference type="Proteomes" id="UP000002230"/>
    </source>
</evidence>
<evidence type="ECO:0000256" key="11">
    <source>
        <dbReference type="ARBA" id="ARBA00022840"/>
    </source>
</evidence>
<keyword evidence="6" id="KW-0406">Ion transport</keyword>
<dbReference type="PROSITE" id="PS00211">
    <property type="entry name" value="ABC_TRANSPORTER_1"/>
    <property type="match status" value="1"/>
</dbReference>
<comment type="function">
    <text evidence="15 16">Catalyzes amidations at positions B, D, E, and G on adenosylcobyrinic A,C-diamide. NH(2) groups are provided by glutamine, and one molecule of ATP is hydrogenolyzed for each amidation.</text>
</comment>
<proteinExistence type="inferred from homology"/>
<protein>
    <recommendedName>
        <fullName evidence="5 16">Cobyric acid synthase</fullName>
    </recommendedName>
</protein>
<evidence type="ECO:0000256" key="2">
    <source>
        <dbReference type="ARBA" id="ARBA00004953"/>
    </source>
</evidence>
<dbReference type="GO" id="GO:0006824">
    <property type="term" value="P:cobalt ion transport"/>
    <property type="evidence" value="ECO:0007669"/>
    <property type="project" value="UniProtKB-KW"/>
</dbReference>
<dbReference type="Pfam" id="PF01656">
    <property type="entry name" value="CbiA"/>
    <property type="match status" value="1"/>
</dbReference>
<dbReference type="SUPFAM" id="SSF52540">
    <property type="entry name" value="P-loop containing nucleoside triphosphate hydrolases"/>
    <property type="match status" value="2"/>
</dbReference>
<dbReference type="UniPathway" id="UPA00148"/>
<keyword evidence="11" id="KW-0067">ATP-binding</keyword>
<dbReference type="CDD" id="cd05389">
    <property type="entry name" value="CobQ_N"/>
    <property type="match status" value="1"/>
</dbReference>
<sequence length="780" mass="84593">MLATLDLGFRYQEAQVLKGVSLDLAAHAVTGLVGANGCGKSTLFMNLSGLLRPQQGAVLWQGQPLDYSKRGLLALRQQVATVFQDPDQQLFYTDIDSDIAFSLRNLGVAEAEIARRVEDALTLVDAHPFRHQPIQCLSHGQKKRVAIAGALVLQAKYLLLDEPTAGLDPAGRAQMIAIVRRIAAQGNHVVISSHDIDLIYEVSDAVYVLRQGEVLAQGAPGEVFARADLMRAAGLTQPWLVKLHTQLGLPLCKREDEFFSTYATQRDKGGPMTQAMAIMLQGTASDVGKSVLVAGLCRIFYQDGLRTAPFKSQNMALNSGITPDGKEMGRAQIFQAQAAGIAPDVRMNPVLLKPTSDRKAQVVLMGEVAADMDAVSYHQYKPRLRERILAVYQSLAQQYEALVLEGAGSPAEINLRDRDIVNMGMAEMARCPVILVADIDKGGVFASIYGTLALLRQGERARVKGVIINKFRGDVALLHSGIEQIEALTGVPVLGVMPWLEVDLDDEDGVALQKGKYRQTAPRDIDIAVVQIPHISNFTDVNALAAQPDVRVRYVSHPQALAGADLVILPGSKNTLGDLAWLRESGMADALLQAHRQRVPLIGICGGYQMLGSTIIDEVESGLGTQPGLGLLHIVTRFAPRKTTALAAAQVTMTPPAWLHAAAGVALKGYEIHMGETQRAAGCRPALFIERNGERVADGAISDDGLVIGTYLHGLFDSDAFTHALVDSLRHRKGLAPRQRTLDYAAYKAQQIDTLASAMREHIDIKAIYKIMREHREAEA</sequence>
<dbReference type="PANTHER" id="PTHR21343:SF1">
    <property type="entry name" value="COBYRIC ACID SYNTHASE"/>
    <property type="match status" value="1"/>
</dbReference>
<dbReference type="NCBIfam" id="TIGR00313">
    <property type="entry name" value="cobQ"/>
    <property type="match status" value="1"/>
</dbReference>
<dbReference type="PROSITE" id="PS51274">
    <property type="entry name" value="GATASE_COBBQ"/>
    <property type="match status" value="1"/>
</dbReference>
<dbReference type="GO" id="GO:0043190">
    <property type="term" value="C:ATP-binding cassette (ABC) transporter complex"/>
    <property type="evidence" value="ECO:0007669"/>
    <property type="project" value="UniProtKB-ARBA"/>
</dbReference>
<keyword evidence="6" id="KW-0170">Cobalt</keyword>
<dbReference type="InterPro" id="IPR004459">
    <property type="entry name" value="CobQ_synth"/>
</dbReference>
<dbReference type="PANTHER" id="PTHR21343">
    <property type="entry name" value="DETHIOBIOTIN SYNTHETASE"/>
    <property type="match status" value="1"/>
</dbReference>
<dbReference type="GO" id="GO:0009236">
    <property type="term" value="P:cobalamin biosynthetic process"/>
    <property type="evidence" value="ECO:0007669"/>
    <property type="project" value="UniProtKB-UniRule"/>
</dbReference>
<dbReference type="FunFam" id="3.40.50.300:FF:000224">
    <property type="entry name" value="Energy-coupling factor transporter ATP-binding protein EcfA"/>
    <property type="match status" value="1"/>
</dbReference>
<dbReference type="InterPro" id="IPR017871">
    <property type="entry name" value="ABC_transporter-like_CS"/>
</dbReference>
<dbReference type="AlphaFoldDB" id="A0A0H3DRC8"/>
<evidence type="ECO:0000256" key="4">
    <source>
        <dbReference type="ARBA" id="ARBA00006205"/>
    </source>
</evidence>
<dbReference type="PROSITE" id="PS50893">
    <property type="entry name" value="ABC_TRANSPORTER_2"/>
    <property type="match status" value="1"/>
</dbReference>
<dbReference type="InterPro" id="IPR015856">
    <property type="entry name" value="ABC_transpr_CbiO/EcfA_su"/>
</dbReference>
<keyword evidence="6" id="KW-0171">Cobalt transport</keyword>
<evidence type="ECO:0000256" key="12">
    <source>
        <dbReference type="ARBA" id="ARBA00022962"/>
    </source>
</evidence>
<evidence type="ECO:0000256" key="7">
    <source>
        <dbReference type="ARBA" id="ARBA00022448"/>
    </source>
</evidence>
<dbReference type="NCBIfam" id="NF001989">
    <property type="entry name" value="PRK00784.1"/>
    <property type="match status" value="1"/>
</dbReference>
<evidence type="ECO:0000259" key="17">
    <source>
        <dbReference type="PROSITE" id="PS50893"/>
    </source>
</evidence>
<feature type="active site" description="Nucleophile" evidence="16">
    <location>
        <position position="605"/>
    </location>
</feature>
<evidence type="ECO:0000256" key="1">
    <source>
        <dbReference type="ARBA" id="ARBA00004202"/>
    </source>
</evidence>
<dbReference type="EMBL" id="CP002154">
    <property type="protein sequence ID" value="ADM41906.1"/>
    <property type="molecule type" value="Genomic_DNA"/>
</dbReference>
<comment type="subcellular location">
    <subcellularLocation>
        <location evidence="1">Cell membrane</location>
        <topology evidence="1">Peripheral membrane protein</topology>
    </subcellularLocation>
</comment>
<dbReference type="Gene3D" id="3.40.50.300">
    <property type="entry name" value="P-loop containing nucleotide triphosphate hydrolases"/>
    <property type="match status" value="2"/>
</dbReference>
<evidence type="ECO:0000256" key="16">
    <source>
        <dbReference type="HAMAP-Rule" id="MF_00028"/>
    </source>
</evidence>
<evidence type="ECO:0000256" key="10">
    <source>
        <dbReference type="ARBA" id="ARBA00022741"/>
    </source>
</evidence>
<keyword evidence="14" id="KW-0472">Membrane</keyword>
<dbReference type="InterPro" id="IPR003439">
    <property type="entry name" value="ABC_transporter-like_ATP-bd"/>
</dbReference>
<feature type="active site" evidence="16">
    <location>
        <position position="713"/>
    </location>
</feature>
<dbReference type="Gene3D" id="3.40.50.880">
    <property type="match status" value="1"/>
</dbReference>
<name>A0A0H3DRC8_EDWTF</name>
<feature type="domain" description="ABC transporter" evidence="17">
    <location>
        <begin position="2"/>
        <end position="236"/>
    </location>
</feature>
<evidence type="ECO:0000256" key="8">
    <source>
        <dbReference type="ARBA" id="ARBA00022475"/>
    </source>
</evidence>
<comment type="pathway">
    <text evidence="2 16">Cofactor biosynthesis; adenosylcobalamin biosynthesis.</text>
</comment>
<dbReference type="CDD" id="cd01750">
    <property type="entry name" value="GATase1_CobQ"/>
    <property type="match status" value="1"/>
</dbReference>
<dbReference type="InterPro" id="IPR002586">
    <property type="entry name" value="CobQ/CobB/MinD/ParA_Nub-bd_dom"/>
</dbReference>
<dbReference type="NCBIfam" id="NF010159">
    <property type="entry name" value="PRK13638.1"/>
    <property type="match status" value="1"/>
</dbReference>
<evidence type="ECO:0000313" key="18">
    <source>
        <dbReference type="EMBL" id="ADM41906.1"/>
    </source>
</evidence>
<keyword evidence="10" id="KW-0547">Nucleotide-binding</keyword>
<dbReference type="PATRIC" id="fig|718251.5.peg.1863"/>
<reference evidence="18 19" key="2">
    <citation type="journal article" date="2011" name="BMC Immunol.">
        <title>Comparison of static immersion and intravenous injection systems for exposure of zebrafish embryos to the natural pathogen Edwardsiella tarda.</title>
        <authorList>
            <person name="van Soest J.J."/>
            <person name="Stockhammer O.W."/>
            <person name="Ordas A."/>
            <person name="Bloemberg G.V."/>
            <person name="Spaink H.P."/>
            <person name="Meijer A.H."/>
        </authorList>
    </citation>
    <scope>NUCLEOTIDE SEQUENCE [LARGE SCALE GENOMIC DNA]</scope>
    <source>
        <strain evidence="18 19">FL6-60</strain>
    </source>
</reference>
<dbReference type="SUPFAM" id="SSF52317">
    <property type="entry name" value="Class I glutamine amidotransferase-like"/>
    <property type="match status" value="1"/>
</dbReference>
<dbReference type="InterPro" id="IPR047045">
    <property type="entry name" value="CobQ_N"/>
</dbReference>
<dbReference type="NCBIfam" id="TIGR01166">
    <property type="entry name" value="cbiO"/>
    <property type="match status" value="1"/>
</dbReference>
<dbReference type="InterPro" id="IPR011698">
    <property type="entry name" value="GATase_3"/>
</dbReference>
<dbReference type="HOGENOM" id="CLU_019250_2_2_6"/>
<comment type="similarity">
    <text evidence="3">Belongs to the ABC transporter superfamily.</text>
</comment>
<dbReference type="GO" id="GO:0015420">
    <property type="term" value="F:ABC-type vitamin B12 transporter activity"/>
    <property type="evidence" value="ECO:0007669"/>
    <property type="project" value="UniProtKB-UniRule"/>
</dbReference>